<dbReference type="InterPro" id="IPR038734">
    <property type="entry name" value="YhaN_AAA"/>
</dbReference>
<dbReference type="PANTHER" id="PTHR41259">
    <property type="entry name" value="DOUBLE-STRAND BREAK REPAIR RAD50 ATPASE, PUTATIVE-RELATED"/>
    <property type="match status" value="1"/>
</dbReference>
<keyword evidence="4" id="KW-1185">Reference proteome</keyword>
<organism evidence="3 4">
    <name type="scientific">Pseudoroseomonas ludipueritiae</name>
    <dbReference type="NCBI Taxonomy" id="198093"/>
    <lineage>
        <taxon>Bacteria</taxon>
        <taxon>Pseudomonadati</taxon>
        <taxon>Pseudomonadota</taxon>
        <taxon>Alphaproteobacteria</taxon>
        <taxon>Acetobacterales</taxon>
        <taxon>Acetobacteraceae</taxon>
        <taxon>Pseudoroseomonas</taxon>
    </lineage>
</organism>
<evidence type="ECO:0000259" key="2">
    <source>
        <dbReference type="Pfam" id="PF13514"/>
    </source>
</evidence>
<name>A0ABR7RDX6_9PROT</name>
<evidence type="ECO:0000313" key="3">
    <source>
        <dbReference type="EMBL" id="MBC9179640.1"/>
    </source>
</evidence>
<dbReference type="Proteomes" id="UP000603940">
    <property type="component" value="Unassembled WGS sequence"/>
</dbReference>
<feature type="coiled-coil region" evidence="1">
    <location>
        <begin position="728"/>
        <end position="762"/>
    </location>
</feature>
<dbReference type="SUPFAM" id="SSF52540">
    <property type="entry name" value="P-loop containing nucleoside triphosphate hydrolases"/>
    <property type="match status" value="2"/>
</dbReference>
<keyword evidence="1" id="KW-0175">Coiled coil</keyword>
<dbReference type="Pfam" id="PF13514">
    <property type="entry name" value="AAA_27"/>
    <property type="match status" value="1"/>
</dbReference>
<protein>
    <submittedName>
        <fullName evidence="3">AAA family ATPase</fullName>
    </submittedName>
</protein>
<sequence length="880" mass="94043">MRLTRLTLRQYGSFADASLRLDPAPGRINLVLAPNGAGKSVLRQAFGDLFFGIGGQTPMGFRHGYPGMQVLAEGIGPDGAPFVLDRRKKVGAAALLGADGQPLAPSSLTRLTGPADRALLERLFALDTEKLRAGGQALLASGGALAEALLQAAGGMRQARDLRQALEGERDRLAPRRKSAQRPFYLALDRLTSSRRLLKDKLVRPEAWLQQDEALAEATRRHEAAHQAARDAAAAIHRMERARRIRPLLARLDMARAWLDRHPGAPHLPPDLRDRLSAALRGAEQASEALAGLRRRHAELLQQAAAVQPDAALLAAAEDIRILQEDAGAAGKAQKDLPAVEAALRALEARVEEHLAALGLPGPASKAAAQLPAPLPVQQARRLTEAHARHAALLAELPGRIATQQAALAAAAQELERLPPVGTADDLSALLAAILAEGDPVRLATAAATRVAQARAKLGAELARLPAPLRDPAILRTLSLPARAELERLAATRDAAVEAVRRAEAELSRLEADGRQVLAERAALEGQGSLPDEAALQRARARRDEGWHLVYRRAFMPAAVDEAAERAFAGAEPLPLAYARAVAEADALADQRLLETARLARAAELDRAIARNRAETEAAATVAEAARAAAVEAGSRWEAAIRPAGLGAMARWPEVEALLTQREVVLDAAQAVEHAEAEAAQVEARHRAGALRLARALRLEDATGPDLRTLLDMAESRQRAVHRDLVARADLTARRDAAARALEEARRDHRQAEERLSAWEAEWREAWRALGHDASPSAEDGSVLLDLYEALRGLVAQAGEARERLEGMRAEIAGFGTACLRICQSVQPDALVEDAFAAARALAQRLGQEAEEQSRLGLLRQQAGQAAQQAAEAAQAAATA</sequence>
<feature type="non-terminal residue" evidence="3">
    <location>
        <position position="880"/>
    </location>
</feature>
<feature type="domain" description="YhaN AAA" evidence="2">
    <location>
        <begin position="1"/>
        <end position="208"/>
    </location>
</feature>
<dbReference type="InterPro" id="IPR027417">
    <property type="entry name" value="P-loop_NTPase"/>
</dbReference>
<dbReference type="EMBL" id="JACTUZ010000166">
    <property type="protein sequence ID" value="MBC9179640.1"/>
    <property type="molecule type" value="Genomic_DNA"/>
</dbReference>
<gene>
    <name evidence="3" type="ORF">IBL25_22100</name>
</gene>
<reference evidence="3 4" key="1">
    <citation type="journal article" date="2009" name="Int. J. Syst. Evol. Microbiol.">
        <title>Transfer of Teichococcus ludipueritiae and Muricoccus roseus to the genus Roseomonas, as Roseomonas ludipueritiae comb. nov. and Roseomonas rosea comb. nov., respectively, and emended description of the genus Roseomonas.</title>
        <authorList>
            <person name="Sanchez-Porro C."/>
            <person name="Gallego V."/>
            <person name="Busse H.J."/>
            <person name="Kampfer P."/>
            <person name="Ventosa A."/>
        </authorList>
    </citation>
    <scope>NUCLEOTIDE SEQUENCE [LARGE SCALE GENOMIC DNA]</scope>
    <source>
        <strain evidence="3 4">DSM 14915</strain>
    </source>
</reference>
<evidence type="ECO:0000256" key="1">
    <source>
        <dbReference type="SAM" id="Coils"/>
    </source>
</evidence>
<accession>A0ABR7RDX6</accession>
<dbReference type="RefSeq" id="WP_187780661.1">
    <property type="nucleotide sequence ID" value="NZ_JACTUZ010000166.1"/>
</dbReference>
<feature type="coiled-coil region" evidence="1">
    <location>
        <begin position="486"/>
        <end position="520"/>
    </location>
</feature>
<dbReference type="PANTHER" id="PTHR41259:SF1">
    <property type="entry name" value="DOUBLE-STRAND BREAK REPAIR RAD50 ATPASE, PUTATIVE-RELATED"/>
    <property type="match status" value="1"/>
</dbReference>
<comment type="caution">
    <text evidence="3">The sequence shown here is derived from an EMBL/GenBank/DDBJ whole genome shotgun (WGS) entry which is preliminary data.</text>
</comment>
<proteinExistence type="predicted"/>
<dbReference type="Gene3D" id="3.40.50.300">
    <property type="entry name" value="P-loop containing nucleotide triphosphate hydrolases"/>
    <property type="match status" value="1"/>
</dbReference>
<evidence type="ECO:0000313" key="4">
    <source>
        <dbReference type="Proteomes" id="UP000603940"/>
    </source>
</evidence>